<keyword evidence="2" id="KW-1185">Reference proteome</keyword>
<accession>A0A2A6BI75</accession>
<evidence type="ECO:0000313" key="1">
    <source>
        <dbReference type="EnsemblMetazoa" id="PPA11512.1"/>
    </source>
</evidence>
<organism evidence="1 2">
    <name type="scientific">Pristionchus pacificus</name>
    <name type="common">Parasitic nematode worm</name>
    <dbReference type="NCBI Taxonomy" id="54126"/>
    <lineage>
        <taxon>Eukaryota</taxon>
        <taxon>Metazoa</taxon>
        <taxon>Ecdysozoa</taxon>
        <taxon>Nematoda</taxon>
        <taxon>Chromadorea</taxon>
        <taxon>Rhabditida</taxon>
        <taxon>Rhabditina</taxon>
        <taxon>Diplogasteromorpha</taxon>
        <taxon>Diplogasteroidea</taxon>
        <taxon>Neodiplogasteridae</taxon>
        <taxon>Pristionchus</taxon>
    </lineage>
</organism>
<evidence type="ECO:0000313" key="2">
    <source>
        <dbReference type="Proteomes" id="UP000005239"/>
    </source>
</evidence>
<dbReference type="Proteomes" id="UP000005239">
    <property type="component" value="Unassembled WGS sequence"/>
</dbReference>
<protein>
    <submittedName>
        <fullName evidence="1">Uncharacterized protein</fullName>
    </submittedName>
</protein>
<sequence length="453" mass="50540">MMCLFLVAVLSVGAFANPAVDNYDNLPREHKPNDMTGTKDSGHFHLVHHVTVAATATGPIMSATADNVTAFFTLKATSASNNTAYHNYGVQLENNSNKNVCAVSMDVKDTHNLTNMKYSKTGGAIITEDLYLKPGSSAHQFAFTSTSLTSPSMLALTYCYDKDPVASARALINWVILPSILLIFAHWIRNFTWVYADFKFFPRRSKSPMFLFLLLLLPTFAFSVSPTDPNYDDPDYHSPAADYFQLVHHTEVNATLVGVDFTATVDGITMEFKHGAQSGVGVVFHGNIFILDCLQSLLQYCTNTSDYTNLVSTSDRYLMSKNLYLSPRASTRKFGYISSKQSRPTISRIMFKKLQNNGVAYHNYAVQLENKSSKNVCVVSMDVKDTQNLTNMKYSKTGALITEDLYLKPGSLAHHTIAVRFCIHHSRNSEWPNNSANALLNWMILQSIILFFD</sequence>
<dbReference type="EnsemblMetazoa" id="PPA11512.1">
    <property type="protein sequence ID" value="PPA11512.1"/>
    <property type="gene ID" value="WBGene00101066"/>
</dbReference>
<name>A0A2A6BI75_PRIPA</name>
<dbReference type="AlphaFoldDB" id="A0A2A6BI75"/>
<proteinExistence type="predicted"/>
<gene>
    <name evidence="1" type="primary">WBGene00101066</name>
</gene>
<accession>A0A8R1YBD8</accession>
<reference evidence="1" key="2">
    <citation type="submission" date="2022-06" db="UniProtKB">
        <authorList>
            <consortium name="EnsemblMetazoa"/>
        </authorList>
    </citation>
    <scope>IDENTIFICATION</scope>
    <source>
        <strain evidence="1">PS312</strain>
    </source>
</reference>
<reference evidence="2" key="1">
    <citation type="journal article" date="2008" name="Nat. Genet.">
        <title>The Pristionchus pacificus genome provides a unique perspective on nematode lifestyle and parasitism.</title>
        <authorList>
            <person name="Dieterich C."/>
            <person name="Clifton S.W."/>
            <person name="Schuster L.N."/>
            <person name="Chinwalla A."/>
            <person name="Delehaunty K."/>
            <person name="Dinkelacker I."/>
            <person name="Fulton L."/>
            <person name="Fulton R."/>
            <person name="Godfrey J."/>
            <person name="Minx P."/>
            <person name="Mitreva M."/>
            <person name="Roeseler W."/>
            <person name="Tian H."/>
            <person name="Witte H."/>
            <person name="Yang S.P."/>
            <person name="Wilson R.K."/>
            <person name="Sommer R.J."/>
        </authorList>
    </citation>
    <scope>NUCLEOTIDE SEQUENCE [LARGE SCALE GENOMIC DNA]</scope>
    <source>
        <strain evidence="2">PS312</strain>
    </source>
</reference>